<evidence type="ECO:0000313" key="9">
    <source>
        <dbReference type="EMBL" id="RUS50871.1"/>
    </source>
</evidence>
<comment type="similarity">
    <text evidence="2">In the N-terminal section; belongs to the transposase 2 family.</text>
</comment>
<keyword evidence="6" id="KW-0175">Coiled coil</keyword>
<dbReference type="NCBIfam" id="NF040570">
    <property type="entry name" value="guided_TnpB"/>
    <property type="match status" value="1"/>
</dbReference>
<keyword evidence="5" id="KW-0233">DNA recombination</keyword>
<evidence type="ECO:0000256" key="6">
    <source>
        <dbReference type="SAM" id="Coils"/>
    </source>
</evidence>
<dbReference type="GO" id="GO:0032196">
    <property type="term" value="P:transposition"/>
    <property type="evidence" value="ECO:0007669"/>
    <property type="project" value="UniProtKB-KW"/>
</dbReference>
<evidence type="ECO:0000256" key="5">
    <source>
        <dbReference type="ARBA" id="ARBA00023172"/>
    </source>
</evidence>
<proteinExistence type="inferred from homology"/>
<dbReference type="GO" id="GO:0003677">
    <property type="term" value="F:DNA binding"/>
    <property type="evidence" value="ECO:0007669"/>
    <property type="project" value="UniProtKB-KW"/>
</dbReference>
<feature type="domain" description="Cas12f1-like TNB" evidence="8">
    <location>
        <begin position="193"/>
        <end position="260"/>
    </location>
</feature>
<dbReference type="PANTHER" id="PTHR30405:SF25">
    <property type="entry name" value="RNA-GUIDED DNA ENDONUCLEASE INSQ-RELATED"/>
    <property type="match status" value="1"/>
</dbReference>
<dbReference type="EMBL" id="JTFC01000116">
    <property type="protein sequence ID" value="RUS50871.1"/>
    <property type="molecule type" value="Genomic_DNA"/>
</dbReference>
<evidence type="ECO:0000313" key="10">
    <source>
        <dbReference type="Proteomes" id="UP000288623"/>
    </source>
</evidence>
<evidence type="ECO:0000256" key="4">
    <source>
        <dbReference type="ARBA" id="ARBA00023125"/>
    </source>
</evidence>
<reference evidence="9 10" key="1">
    <citation type="submission" date="2014-11" db="EMBL/GenBank/DDBJ databases">
        <title>Genome sequence and analysis of novel Kurthia sp.</title>
        <authorList>
            <person name="Lawson J.N."/>
            <person name="Gonzalez J.E."/>
            <person name="Rinauldi L."/>
            <person name="Xuan Z."/>
            <person name="Firman A."/>
            <person name="Shaddox L."/>
            <person name="Trudeau A."/>
            <person name="Shah S."/>
            <person name="Reiman D."/>
        </authorList>
    </citation>
    <scope>NUCLEOTIDE SEQUENCE [LARGE SCALE GENOMIC DNA]</scope>
    <source>
        <strain evidence="9 10">3B1D</strain>
    </source>
</reference>
<protein>
    <submittedName>
        <fullName evidence="9">Transposase</fullName>
    </submittedName>
</protein>
<accession>A0A433RP00</accession>
<keyword evidence="4" id="KW-0238">DNA-binding</keyword>
<evidence type="ECO:0000259" key="7">
    <source>
        <dbReference type="Pfam" id="PF01385"/>
    </source>
</evidence>
<dbReference type="InterPro" id="IPR001959">
    <property type="entry name" value="Transposase"/>
</dbReference>
<dbReference type="AlphaFoldDB" id="A0A433RP00"/>
<feature type="non-terminal residue" evidence="9">
    <location>
        <position position="1"/>
    </location>
</feature>
<evidence type="ECO:0000256" key="2">
    <source>
        <dbReference type="ARBA" id="ARBA00011044"/>
    </source>
</evidence>
<dbReference type="Pfam" id="PF01385">
    <property type="entry name" value="OrfB_IS605"/>
    <property type="match status" value="1"/>
</dbReference>
<evidence type="ECO:0000256" key="3">
    <source>
        <dbReference type="ARBA" id="ARBA00022578"/>
    </source>
</evidence>
<dbReference type="Proteomes" id="UP000288623">
    <property type="component" value="Unassembled WGS sequence"/>
</dbReference>
<feature type="domain" description="Probable transposase IS891/IS1136/IS1341" evidence="7">
    <location>
        <begin position="57"/>
        <end position="181"/>
    </location>
</feature>
<comment type="similarity">
    <text evidence="1">In the C-terminal section; belongs to the transposase 35 family.</text>
</comment>
<name>A0A433RP00_9BACL</name>
<dbReference type="Pfam" id="PF07282">
    <property type="entry name" value="Cas12f1-like_TNB"/>
    <property type="match status" value="1"/>
</dbReference>
<dbReference type="InterPro" id="IPR051399">
    <property type="entry name" value="RNA-guided_DNA_endo/Transpos"/>
</dbReference>
<feature type="coiled-coil region" evidence="6">
    <location>
        <begin position="102"/>
        <end position="152"/>
    </location>
</feature>
<keyword evidence="10" id="KW-1185">Reference proteome</keyword>
<organism evidence="9 10">
    <name type="scientific">Candidatus Kurthia intestinigallinarum</name>
    <dbReference type="NCBI Taxonomy" id="1562256"/>
    <lineage>
        <taxon>Bacteria</taxon>
        <taxon>Bacillati</taxon>
        <taxon>Bacillota</taxon>
        <taxon>Bacilli</taxon>
        <taxon>Bacillales</taxon>
        <taxon>Caryophanaceae</taxon>
        <taxon>Kurthia</taxon>
    </lineage>
</organism>
<dbReference type="PANTHER" id="PTHR30405">
    <property type="entry name" value="TRANSPOSASE"/>
    <property type="match status" value="1"/>
</dbReference>
<comment type="caution">
    <text evidence="9">The sequence shown here is derived from an EMBL/GenBank/DDBJ whole genome shotgun (WGS) entry which is preliminary data.</text>
</comment>
<dbReference type="GO" id="GO:0006310">
    <property type="term" value="P:DNA recombination"/>
    <property type="evidence" value="ECO:0007669"/>
    <property type="project" value="UniProtKB-KW"/>
</dbReference>
<gene>
    <name evidence="9" type="ORF">QI30_18970</name>
</gene>
<evidence type="ECO:0000259" key="8">
    <source>
        <dbReference type="Pfam" id="PF07282"/>
    </source>
</evidence>
<dbReference type="NCBIfam" id="TIGR01766">
    <property type="entry name" value="IS200/IS605 family accessory protein TnpB-like domain"/>
    <property type="match status" value="1"/>
</dbReference>
<dbReference type="RefSeq" id="WP_148113900.1">
    <property type="nucleotide sequence ID" value="NZ_JTFC01000116.1"/>
</dbReference>
<keyword evidence="3" id="KW-0815">Transposition</keyword>
<dbReference type="OrthoDB" id="56768at2"/>
<sequence length="272" mass="31580">VQSYTTKNTNNNIAIVGNQMKLPKLGLVKFAKSRDIEGRILKATIKYNASGKFYVSVLCEVPDFELLPQTNQAVGIDLGITDFAILSDGRKVDNQRFTTKMEQKLKREQRKLSRRYEQAKKDKRDLRECMNYQKQRRKVARLHERVAFQREDFLNKLSTALIRQYDVICIENLNTKGMMKNHKLAKAISDVSWSEFVTKLKYKAKWFGRKIVEIDRFYPSSQICHTCGHRDGKKPLDIRVWTCSSCGTTLDRDINASKNILIEGLRLLKQQP</sequence>
<dbReference type="InterPro" id="IPR010095">
    <property type="entry name" value="Cas12f1-like_TNB"/>
</dbReference>
<evidence type="ECO:0000256" key="1">
    <source>
        <dbReference type="ARBA" id="ARBA00008761"/>
    </source>
</evidence>